<dbReference type="Proteomes" id="UP000192257">
    <property type="component" value="Unassembled WGS sequence"/>
</dbReference>
<keyword evidence="1" id="KW-0812">Transmembrane</keyword>
<dbReference type="GeneID" id="39981429"/>
<dbReference type="AlphaFoldDB" id="A0A1X0P839"/>
<evidence type="ECO:0000313" key="2">
    <source>
        <dbReference type="EMBL" id="ORC93005.1"/>
    </source>
</evidence>
<protein>
    <submittedName>
        <fullName evidence="2">Uncharacterized protein</fullName>
    </submittedName>
</protein>
<evidence type="ECO:0000313" key="3">
    <source>
        <dbReference type="Proteomes" id="UP000192257"/>
    </source>
</evidence>
<evidence type="ECO:0000256" key="1">
    <source>
        <dbReference type="SAM" id="Phobius"/>
    </source>
</evidence>
<keyword evidence="3" id="KW-1185">Reference proteome</keyword>
<proteinExistence type="predicted"/>
<dbReference type="OrthoDB" id="262011at2759"/>
<accession>A0A1X0P839</accession>
<organism evidence="2 3">
    <name type="scientific">Trypanosoma theileri</name>
    <dbReference type="NCBI Taxonomy" id="67003"/>
    <lineage>
        <taxon>Eukaryota</taxon>
        <taxon>Discoba</taxon>
        <taxon>Euglenozoa</taxon>
        <taxon>Kinetoplastea</taxon>
        <taxon>Metakinetoplastina</taxon>
        <taxon>Trypanosomatida</taxon>
        <taxon>Trypanosomatidae</taxon>
        <taxon>Trypanosoma</taxon>
    </lineage>
</organism>
<gene>
    <name evidence="2" type="ORF">TM35_000023310</name>
</gene>
<dbReference type="VEuPathDB" id="TriTrypDB:TM35_000023310"/>
<comment type="caution">
    <text evidence="2">The sequence shown here is derived from an EMBL/GenBank/DDBJ whole genome shotgun (WGS) entry which is preliminary data.</text>
</comment>
<feature type="transmembrane region" description="Helical" evidence="1">
    <location>
        <begin position="36"/>
        <end position="57"/>
    </location>
</feature>
<dbReference type="RefSeq" id="XP_028887071.1">
    <property type="nucleotide sequence ID" value="XM_029021649.1"/>
</dbReference>
<name>A0A1X0P839_9TRYP</name>
<reference evidence="2 3" key="1">
    <citation type="submission" date="2017-03" db="EMBL/GenBank/DDBJ databases">
        <title>An alternative strategy for trypanosome survival in the mammalian bloodstream revealed through genome and transcriptome analysis of the ubiquitous bovine parasite Trypanosoma (Megatrypanum) theileri.</title>
        <authorList>
            <person name="Kelly S."/>
            <person name="Ivens A."/>
            <person name="Mott A."/>
            <person name="O'Neill E."/>
            <person name="Emms D."/>
            <person name="Macleod O."/>
            <person name="Voorheis P."/>
            <person name="Matthews J."/>
            <person name="Matthews K."/>
            <person name="Carrington M."/>
        </authorList>
    </citation>
    <scope>NUCLEOTIDE SEQUENCE [LARGE SCALE GENOMIC DNA]</scope>
    <source>
        <strain evidence="2">Edinburgh</strain>
    </source>
</reference>
<keyword evidence="1" id="KW-1133">Transmembrane helix</keyword>
<dbReference type="EMBL" id="NBCO01000002">
    <property type="protein sequence ID" value="ORC93005.1"/>
    <property type="molecule type" value="Genomic_DNA"/>
</dbReference>
<sequence length="104" mass="12323">MFRRVIGPEASRALAKTTSSVRRYTNYDHMKYPMDVQAVACVFGYILVMWFVFARIGSLYTNFSSYKTDYLRVWRRKLGTGYQWADAWGPQMETLYRNVPDRVE</sequence>
<keyword evidence="1" id="KW-0472">Membrane</keyword>